<protein>
    <submittedName>
        <fullName evidence="1">Uncharacterized protein</fullName>
    </submittedName>
</protein>
<dbReference type="EMBL" id="JADNYJ010000036">
    <property type="protein sequence ID" value="KAF8902347.1"/>
    <property type="molecule type" value="Genomic_DNA"/>
</dbReference>
<reference evidence="1" key="1">
    <citation type="submission" date="2020-11" db="EMBL/GenBank/DDBJ databases">
        <authorList>
            <consortium name="DOE Joint Genome Institute"/>
            <person name="Ahrendt S."/>
            <person name="Riley R."/>
            <person name="Andreopoulos W."/>
            <person name="LaButti K."/>
            <person name="Pangilinan J."/>
            <person name="Ruiz-duenas F.J."/>
            <person name="Barrasa J.M."/>
            <person name="Sanchez-Garcia M."/>
            <person name="Camarero S."/>
            <person name="Miyauchi S."/>
            <person name="Serrano A."/>
            <person name="Linde D."/>
            <person name="Babiker R."/>
            <person name="Drula E."/>
            <person name="Ayuso-Fernandez I."/>
            <person name="Pacheco R."/>
            <person name="Padilla G."/>
            <person name="Ferreira P."/>
            <person name="Barriuso J."/>
            <person name="Kellner H."/>
            <person name="Castanera R."/>
            <person name="Alfaro M."/>
            <person name="Ramirez L."/>
            <person name="Pisabarro A.G."/>
            <person name="Kuo A."/>
            <person name="Tritt A."/>
            <person name="Lipzen A."/>
            <person name="He G."/>
            <person name="Yan M."/>
            <person name="Ng V."/>
            <person name="Cullen D."/>
            <person name="Martin F."/>
            <person name="Rosso M.-N."/>
            <person name="Henrissat B."/>
            <person name="Hibbett D."/>
            <person name="Martinez A.T."/>
            <person name="Grigoriev I.V."/>
        </authorList>
    </citation>
    <scope>NUCLEOTIDE SEQUENCE</scope>
    <source>
        <strain evidence="1">AH 44721</strain>
    </source>
</reference>
<keyword evidence="2" id="KW-1185">Reference proteome</keyword>
<evidence type="ECO:0000313" key="1">
    <source>
        <dbReference type="EMBL" id="KAF8902347.1"/>
    </source>
</evidence>
<dbReference type="AlphaFoldDB" id="A0A9P5NSG9"/>
<dbReference type="Proteomes" id="UP000724874">
    <property type="component" value="Unassembled WGS sequence"/>
</dbReference>
<accession>A0A9P5NSG9</accession>
<comment type="caution">
    <text evidence="1">The sequence shown here is derived from an EMBL/GenBank/DDBJ whole genome shotgun (WGS) entry which is preliminary data.</text>
</comment>
<sequence>MDQAYDKAGAGETIPSKPSYITRMEYTELLTGVEYTGIALEGISHERLQDASVEVHLSELKLSDGWQSEYQPVHCGTPKAWRLTVPVAENEEEHTSDDEHKEEIVITIQGILADKDLPPFESKFNEKSPTAQRLKQRVTLVGLGSMTFQRAIENIVVLHTHMGRYAGAEKLDKCGALGTVNSMQSIEASNRYFTPKIQAKDCMKGVPFASGVDPKGWLAKAGGKDLLHLEDNVVRFYERVKGREGGEWNFVETEPVKFQVGDIVEIQVSIVAVPQCDHKLKSMLILRAVTLLDGSFTQEADRIRIHDKHTSLVQQAKPVTLKRRVGYGREVHNPSRKIVKLVLEDDAASHRKDDDSEMNVEEDTD</sequence>
<gene>
    <name evidence="1" type="ORF">CPB84DRAFT_1846289</name>
</gene>
<evidence type="ECO:0000313" key="2">
    <source>
        <dbReference type="Proteomes" id="UP000724874"/>
    </source>
</evidence>
<dbReference type="OrthoDB" id="3269456at2759"/>
<proteinExistence type="predicted"/>
<name>A0A9P5NSG9_GYMJU</name>
<organism evidence="1 2">
    <name type="scientific">Gymnopilus junonius</name>
    <name type="common">Spectacular rustgill mushroom</name>
    <name type="synonym">Gymnopilus spectabilis subsp. junonius</name>
    <dbReference type="NCBI Taxonomy" id="109634"/>
    <lineage>
        <taxon>Eukaryota</taxon>
        <taxon>Fungi</taxon>
        <taxon>Dikarya</taxon>
        <taxon>Basidiomycota</taxon>
        <taxon>Agaricomycotina</taxon>
        <taxon>Agaricomycetes</taxon>
        <taxon>Agaricomycetidae</taxon>
        <taxon>Agaricales</taxon>
        <taxon>Agaricineae</taxon>
        <taxon>Hymenogastraceae</taxon>
        <taxon>Gymnopilus</taxon>
    </lineage>
</organism>